<proteinExistence type="predicted"/>
<dbReference type="AlphaFoldDB" id="A0A6J4MNA2"/>
<sequence>MSYALPTLAESADDLKRRLRDERNPRKRQRLHLLFLIASHQVRSRSQLALVLGITRNTVTRWLASYHQGGLDALLDLYVPEGKAPPVSPPQLEQLRARLAQPEGFASR</sequence>
<name>A0A6J4MNA2_9CHLR</name>
<protein>
    <submittedName>
        <fullName evidence="1">Uncharacterized protein</fullName>
    </submittedName>
</protein>
<dbReference type="Pfam" id="PF13384">
    <property type="entry name" value="HTH_23"/>
    <property type="match status" value="1"/>
</dbReference>
<evidence type="ECO:0000313" key="1">
    <source>
        <dbReference type="EMBL" id="CAA9364462.1"/>
    </source>
</evidence>
<dbReference type="SUPFAM" id="SSF46689">
    <property type="entry name" value="Homeodomain-like"/>
    <property type="match status" value="1"/>
</dbReference>
<accession>A0A6J4MNA2</accession>
<reference evidence="1" key="1">
    <citation type="submission" date="2020-02" db="EMBL/GenBank/DDBJ databases">
        <authorList>
            <person name="Meier V. D."/>
        </authorList>
    </citation>
    <scope>NUCLEOTIDE SEQUENCE</scope>
    <source>
        <strain evidence="1">AVDCRST_MAG93</strain>
    </source>
</reference>
<organism evidence="1">
    <name type="scientific">uncultured Chloroflexia bacterium</name>
    <dbReference type="NCBI Taxonomy" id="1672391"/>
    <lineage>
        <taxon>Bacteria</taxon>
        <taxon>Bacillati</taxon>
        <taxon>Chloroflexota</taxon>
        <taxon>Chloroflexia</taxon>
        <taxon>environmental samples</taxon>
    </lineage>
</organism>
<dbReference type="EMBL" id="CADCTR010002651">
    <property type="protein sequence ID" value="CAA9364462.1"/>
    <property type="molecule type" value="Genomic_DNA"/>
</dbReference>
<dbReference type="InterPro" id="IPR009057">
    <property type="entry name" value="Homeodomain-like_sf"/>
</dbReference>
<gene>
    <name evidence="1" type="ORF">AVDCRST_MAG93-7861</name>
</gene>